<organism evidence="1 2">
    <name type="scientific">Pseudodesulfovibrio piezophilus (strain DSM 21447 / JCM 15486 / C1TLV30)</name>
    <name type="common">Desulfovibrio piezophilus</name>
    <dbReference type="NCBI Taxonomy" id="1322246"/>
    <lineage>
        <taxon>Bacteria</taxon>
        <taxon>Pseudomonadati</taxon>
        <taxon>Thermodesulfobacteriota</taxon>
        <taxon>Desulfovibrionia</taxon>
        <taxon>Desulfovibrionales</taxon>
        <taxon>Desulfovibrionaceae</taxon>
    </lineage>
</organism>
<dbReference type="PATRIC" id="fig|879567.3.peg.812"/>
<dbReference type="PANTHER" id="PTHR34986">
    <property type="entry name" value="EVOLVED BETA-GALACTOSIDASE SUBUNIT BETA"/>
    <property type="match status" value="1"/>
</dbReference>
<proteinExistence type="predicted"/>
<gene>
    <name evidence="1" type="ordered locus">BN4_10788</name>
</gene>
<dbReference type="BioCyc" id="DPIE1322246:BN4_RS04040-MONOMER"/>
<dbReference type="GO" id="GO:0005829">
    <property type="term" value="C:cytosol"/>
    <property type="evidence" value="ECO:0007669"/>
    <property type="project" value="TreeGrafter"/>
</dbReference>
<dbReference type="Proteomes" id="UP000011724">
    <property type="component" value="Chromosome"/>
</dbReference>
<dbReference type="PANTHER" id="PTHR34986:SF1">
    <property type="entry name" value="PROTEIN YIAL"/>
    <property type="match status" value="1"/>
</dbReference>
<evidence type="ECO:0008006" key="3">
    <source>
        <dbReference type="Google" id="ProtNLM"/>
    </source>
</evidence>
<evidence type="ECO:0000313" key="1">
    <source>
        <dbReference type="EMBL" id="CCH48025.1"/>
    </source>
</evidence>
<dbReference type="STRING" id="1322246.BN4_10788"/>
<accession>M1WLK6</accession>
<reference evidence="1 2" key="1">
    <citation type="journal article" date="2013" name="PLoS ONE">
        <title>The first genomic and proteomic characterization of a deep-sea sulfate reducer: insights into the piezophilic lifestyle of Desulfovibrio piezophilus.</title>
        <authorList>
            <person name="Pradel N."/>
            <person name="Ji B."/>
            <person name="Gimenez G."/>
            <person name="Talla E."/>
            <person name="Lenoble P."/>
            <person name="Garel M."/>
            <person name="Tamburini C."/>
            <person name="Fourquet P."/>
            <person name="Lebrun R."/>
            <person name="Bertin P."/>
            <person name="Denis Y."/>
            <person name="Pophillat M."/>
            <person name="Barbe V."/>
            <person name="Ollivier B."/>
            <person name="Dolla A."/>
        </authorList>
    </citation>
    <scope>NUCLEOTIDE SEQUENCE [LARGE SCALE GENOMIC DNA]</scope>
    <source>
        <strain evidence="2">DSM 10523 / SB164P1</strain>
    </source>
</reference>
<dbReference type="Pfam" id="PF04074">
    <property type="entry name" value="DUF386"/>
    <property type="match status" value="1"/>
</dbReference>
<sequence>MIIDILKNASDYVALNPHFAKAFAFLNREDLADLEVGRHDVDGQNVYAVVAKGHGRKAEEALIETHDHYIDIQFVLRGTDSIGWKARHDLGPTIQASDPRSDVDFYEDPPTHWTDITPGMLGIYFPEDGHMPMISEGELHKVIVKVAMK</sequence>
<dbReference type="eggNOG" id="COG2731">
    <property type="taxonomic scope" value="Bacteria"/>
</dbReference>
<dbReference type="SUPFAM" id="SSF51197">
    <property type="entry name" value="Clavaminate synthase-like"/>
    <property type="match status" value="1"/>
</dbReference>
<reference evidence="2" key="2">
    <citation type="journal article" date="2013" name="Stand. Genomic Sci.">
        <title>Complete genome sequence of Desulfocapsa sulfexigens, a marine deltaproteobacterium specialized in disproportionating inorganic sulfur compounds.</title>
        <authorList>
            <person name="Finster K.W."/>
            <person name="Kjeldsen K.U."/>
            <person name="Kube M."/>
            <person name="Reinhardt R."/>
            <person name="Mussmann M."/>
            <person name="Amann R."/>
            <person name="Schreiber L."/>
        </authorList>
    </citation>
    <scope>NUCLEOTIDE SEQUENCE [LARGE SCALE GENOMIC DNA]</scope>
    <source>
        <strain evidence="2">DSM 10523 / SB164P1</strain>
    </source>
</reference>
<dbReference type="NCBIfam" id="TIGR00022">
    <property type="entry name" value="YhcH/YjgK/YiaL family protein"/>
    <property type="match status" value="1"/>
</dbReference>
<dbReference type="InterPro" id="IPR037012">
    <property type="entry name" value="NanQ/TabA/YiaL_sf"/>
</dbReference>
<protein>
    <recommendedName>
        <fullName evidence="3">YhcH/YjgK/YiaL family protein</fullName>
    </recommendedName>
</protein>
<dbReference type="KEGG" id="dpi:BN4_10788"/>
<dbReference type="EMBL" id="FO203427">
    <property type="protein sequence ID" value="CCH48025.1"/>
    <property type="molecule type" value="Genomic_DNA"/>
</dbReference>
<dbReference type="AlphaFoldDB" id="M1WLK6"/>
<dbReference type="HOGENOM" id="CLU_107139_2_0_7"/>
<evidence type="ECO:0000313" key="2">
    <source>
        <dbReference type="Proteomes" id="UP000011724"/>
    </source>
</evidence>
<dbReference type="OrthoDB" id="6196468at2"/>
<dbReference type="InterPro" id="IPR004375">
    <property type="entry name" value="NanQ/TabA/YiaL"/>
</dbReference>
<dbReference type="Gene3D" id="2.60.120.370">
    <property type="entry name" value="YhcH/YjgK/YiaL"/>
    <property type="match status" value="1"/>
</dbReference>
<dbReference type="RefSeq" id="WP_015414079.1">
    <property type="nucleotide sequence ID" value="NC_020409.1"/>
</dbReference>
<keyword evidence="2" id="KW-1185">Reference proteome</keyword>
<name>M1WLK6_PSEP2</name>